<evidence type="ECO:0000313" key="4">
    <source>
        <dbReference type="Proteomes" id="UP000189670"/>
    </source>
</evidence>
<dbReference type="InterPro" id="IPR013783">
    <property type="entry name" value="Ig-like_fold"/>
</dbReference>
<protein>
    <recommendedName>
        <fullName evidence="2">Fibronectin type-III domain-containing protein</fullName>
    </recommendedName>
</protein>
<reference evidence="4" key="1">
    <citation type="submission" date="2012-11" db="EMBL/GenBank/DDBJ databases">
        <authorList>
            <person name="Lucero-Rivera Y.E."/>
            <person name="Tovar-Ramirez D."/>
        </authorList>
    </citation>
    <scope>NUCLEOTIDE SEQUENCE [LARGE SCALE GENOMIC DNA]</scope>
    <source>
        <strain evidence="4">Araruama</strain>
    </source>
</reference>
<dbReference type="PANTHER" id="PTHR44103:SF1">
    <property type="entry name" value="PROPROTEIN CONVERTASE P"/>
    <property type="match status" value="1"/>
</dbReference>
<dbReference type="PANTHER" id="PTHR44103">
    <property type="entry name" value="PROPROTEIN CONVERTASE P"/>
    <property type="match status" value="1"/>
</dbReference>
<sequence>MPSMPTGLNAEVNGPNVVLSWTAASDAETISSAGLNYNIYMGSTPGGIDILSPMALPLSSGYRMIPSRGSIQALTATVKDLTDGTYYWGVQAIDTAFAGSEFSTETTFSVGIPEISNITNETININSSISSIAFQITDTGSAPCSINLTITSSNTPLIPNENISYTCNNNQYTLTVTPATNQSGTATINIIAEDNYNLTSSISFDLNVNALPEIASVDDQETLIDLPTSIAFQVTDTEGGDLPLQVMQTNFTLIPFGNISITGDNVTTDGTNYTLSTSPGTPETISLTITPASGLTGTSNINIQVTDNGTTVQKSFGYNVLPIYTVDESIALSGIKFSAVEFGDYDNDGDLDILISGMLDGPAKTRVYKNTGGSFSEDTGINLTDVYQGSASFGDYDNDGDLDILITGQHMSKISEVYQNTGGSFSLDAGITLTEVSNSSSAFFDYDNDGDLDILITGLSDNGKIAKVYQNTNGNFSEDTDITLIGVRDSSSALGDYDNDGDLDILITGNSNSGRIAKVYENRSGNFSEDTGINLIGVSNASTSFGDYDNDGDLDILITGHTGSSIIAKVYNNTGGNFSEATGITTLTGAHSGSSEFFDYNNDGDLDIFISGQSSSGKIAKIYKNTGGNFSEDTGVSLTGVYECSSSFFDYDNDGDLDLLITGDSGNGKIARVYQNNINTPNASPSEPENLSASVTGPDVLLSWSVGSDAETQSSALSYNLQIGSTPGASDILAPMALPLSNGYRQIVGRGFIQTLTTTVHFDTTGTYYWRIQTIDTGFTGSSFSDEYSFTISDLPPQLTNNGLITSSSYYQYASEITLNWDVASDAISLSSNLEYRIYSSTTSYQDNISDWEQFSTAVSTWMPDTNTYTISNLTKSHNFVVIVKDESGNKAIYDPIQMKNIVSYD</sequence>
<comment type="caution">
    <text evidence="3">The sequence shown here is derived from an EMBL/GenBank/DDBJ whole genome shotgun (WGS) entry which is preliminary data.</text>
</comment>
<organism evidence="3 4">
    <name type="scientific">Candidatus Magnetoglobus multicellularis str. Araruama</name>
    <dbReference type="NCBI Taxonomy" id="890399"/>
    <lineage>
        <taxon>Bacteria</taxon>
        <taxon>Pseudomonadati</taxon>
        <taxon>Thermodesulfobacteriota</taxon>
        <taxon>Desulfobacteria</taxon>
        <taxon>Desulfobacterales</taxon>
        <taxon>Desulfobacteraceae</taxon>
        <taxon>Candidatus Magnetoglobus</taxon>
    </lineage>
</organism>
<dbReference type="InterPro" id="IPR028994">
    <property type="entry name" value="Integrin_alpha_N"/>
</dbReference>
<dbReference type="Pfam" id="PF13517">
    <property type="entry name" value="FG-GAP_3"/>
    <property type="match status" value="3"/>
</dbReference>
<dbReference type="SMART" id="SM00060">
    <property type="entry name" value="FN3"/>
    <property type="match status" value="3"/>
</dbReference>
<feature type="domain" description="Fibronectin type-III" evidence="2">
    <location>
        <begin position="685"/>
        <end position="783"/>
    </location>
</feature>
<dbReference type="Gene3D" id="2.60.40.10">
    <property type="entry name" value="Immunoglobulins"/>
    <property type="match status" value="3"/>
</dbReference>
<dbReference type="EMBL" id="ATBP01001201">
    <property type="protein sequence ID" value="ETR67815.1"/>
    <property type="molecule type" value="Genomic_DNA"/>
</dbReference>
<name>A0A1V1NZ69_9BACT</name>
<gene>
    <name evidence="3" type="ORF">OMM_04937</name>
</gene>
<evidence type="ECO:0000256" key="1">
    <source>
        <dbReference type="ARBA" id="ARBA00022729"/>
    </source>
</evidence>
<dbReference type="InterPro" id="IPR003961">
    <property type="entry name" value="FN3_dom"/>
</dbReference>
<feature type="domain" description="Fibronectin type-III" evidence="2">
    <location>
        <begin position="2"/>
        <end position="99"/>
    </location>
</feature>
<dbReference type="Proteomes" id="UP000189670">
    <property type="component" value="Unassembled WGS sequence"/>
</dbReference>
<evidence type="ECO:0000259" key="2">
    <source>
        <dbReference type="SMART" id="SM00060"/>
    </source>
</evidence>
<dbReference type="AlphaFoldDB" id="A0A1V1NZ69"/>
<feature type="domain" description="Fibronectin type-III" evidence="2">
    <location>
        <begin position="796"/>
        <end position="891"/>
    </location>
</feature>
<dbReference type="InterPro" id="IPR013517">
    <property type="entry name" value="FG-GAP"/>
</dbReference>
<keyword evidence="1" id="KW-0732">Signal</keyword>
<accession>A0A1V1NZ69</accession>
<dbReference type="SUPFAM" id="SSF69318">
    <property type="entry name" value="Integrin alpha N-terminal domain"/>
    <property type="match status" value="1"/>
</dbReference>
<dbReference type="Gene3D" id="2.130.10.130">
    <property type="entry name" value="Integrin alpha, N-terminal"/>
    <property type="match status" value="1"/>
</dbReference>
<proteinExistence type="predicted"/>
<evidence type="ECO:0000313" key="3">
    <source>
        <dbReference type="EMBL" id="ETR67815.1"/>
    </source>
</evidence>